<organism evidence="1 2">
    <name type="scientific">Sporolactobacillus spathodeae</name>
    <dbReference type="NCBI Taxonomy" id="1465502"/>
    <lineage>
        <taxon>Bacteria</taxon>
        <taxon>Bacillati</taxon>
        <taxon>Bacillota</taxon>
        <taxon>Bacilli</taxon>
        <taxon>Bacillales</taxon>
        <taxon>Sporolactobacillaceae</taxon>
        <taxon>Sporolactobacillus</taxon>
    </lineage>
</organism>
<protein>
    <recommendedName>
        <fullName evidence="3">Glycosyltransferase family 52</fullName>
    </recommendedName>
</protein>
<proteinExistence type="predicted"/>
<dbReference type="InterPro" id="IPR010866">
    <property type="entry name" value="A-2_8-polyST"/>
</dbReference>
<gene>
    <name evidence="1" type="ORF">JOC27_001202</name>
</gene>
<sequence length="358" mass="42615">MKKKILALCNTPYQIIVASKLEQDYYTDDFVDIIVTDYMNESLEIFNGLKASRIYRRVHHWKVKESIKNDKLSLIKTKLLGKKVLRRFLPQYDELDKRYDVFLFANNSMLVQYLGSLLRMDNSNLFGCMYEDGLSTYSDYYGQFWKRKNWIHRWLRSFFFTISTVYLFNPNILDWTPNCEIVKVDPTFCRRLINDLNLIFRYRESIDKYDKKYIFFEESYSGDGRPIDDCELVDKIAQLVGKNNIYVKVHPRNKKNRFNERGYKTNIDTRIPWEIILLNNDFTNTIFISIASSATINPFLFLGKNIKTILLYRCTKYPESLYKEIVKLCDKICSINNEVFVIPNRISELKSLLDKPLI</sequence>
<evidence type="ECO:0008006" key="3">
    <source>
        <dbReference type="Google" id="ProtNLM"/>
    </source>
</evidence>
<evidence type="ECO:0000313" key="2">
    <source>
        <dbReference type="Proteomes" id="UP000823201"/>
    </source>
</evidence>
<dbReference type="EMBL" id="JAFBEV010000008">
    <property type="protein sequence ID" value="MBM7657752.1"/>
    <property type="molecule type" value="Genomic_DNA"/>
</dbReference>
<keyword evidence="2" id="KW-1185">Reference proteome</keyword>
<dbReference type="Pfam" id="PF07388">
    <property type="entry name" value="A-2_8-polyST"/>
    <property type="match status" value="1"/>
</dbReference>
<dbReference type="RefSeq" id="WP_205006081.1">
    <property type="nucleotide sequence ID" value="NZ_CBCRXA010000006.1"/>
</dbReference>
<name>A0ABS2Q7I5_9BACL</name>
<accession>A0ABS2Q7I5</accession>
<evidence type="ECO:0000313" key="1">
    <source>
        <dbReference type="EMBL" id="MBM7657752.1"/>
    </source>
</evidence>
<reference evidence="1 2" key="1">
    <citation type="submission" date="2021-01" db="EMBL/GenBank/DDBJ databases">
        <title>Genomic Encyclopedia of Type Strains, Phase IV (KMG-IV): sequencing the most valuable type-strain genomes for metagenomic binning, comparative biology and taxonomic classification.</title>
        <authorList>
            <person name="Goeker M."/>
        </authorList>
    </citation>
    <scope>NUCLEOTIDE SEQUENCE [LARGE SCALE GENOMIC DNA]</scope>
    <source>
        <strain evidence="1 2">DSM 100968</strain>
    </source>
</reference>
<comment type="caution">
    <text evidence="1">The sequence shown here is derived from an EMBL/GenBank/DDBJ whole genome shotgun (WGS) entry which is preliminary data.</text>
</comment>
<dbReference type="Proteomes" id="UP000823201">
    <property type="component" value="Unassembled WGS sequence"/>
</dbReference>